<evidence type="ECO:0000313" key="3">
    <source>
        <dbReference type="Proteomes" id="UP000199497"/>
    </source>
</evidence>
<sequence length="59" mass="6278">MYCFRFGGAAVSTMGIAAGGGNIGVFYSILSFLSLVALLLCARSLRQHTRLPSGEPDRK</sequence>
<keyword evidence="3" id="KW-1185">Reference proteome</keyword>
<feature type="transmembrane region" description="Helical" evidence="1">
    <location>
        <begin position="23"/>
        <end position="42"/>
    </location>
</feature>
<dbReference type="RefSeq" id="WP_092603075.1">
    <property type="nucleotide sequence ID" value="NZ_FNJR01000010.1"/>
</dbReference>
<keyword evidence="1" id="KW-0812">Transmembrane</keyword>
<name>A0A1H0W0N9_9ACTN</name>
<evidence type="ECO:0000256" key="1">
    <source>
        <dbReference type="SAM" id="Phobius"/>
    </source>
</evidence>
<accession>A0A1H0W0N9</accession>
<evidence type="ECO:0000313" key="2">
    <source>
        <dbReference type="EMBL" id="SDP84300.1"/>
    </source>
</evidence>
<dbReference type="AlphaFoldDB" id="A0A1H0W0N9"/>
<reference evidence="3" key="1">
    <citation type="submission" date="2016-10" db="EMBL/GenBank/DDBJ databases">
        <authorList>
            <person name="Varghese N."/>
            <person name="Submissions S."/>
        </authorList>
    </citation>
    <scope>NUCLEOTIDE SEQUENCE [LARGE SCALE GENOMIC DNA]</scope>
    <source>
        <strain evidence="3">DSM 46732</strain>
    </source>
</reference>
<proteinExistence type="predicted"/>
<gene>
    <name evidence="2" type="ORF">SAMN04487905_110102</name>
</gene>
<dbReference type="Proteomes" id="UP000199497">
    <property type="component" value="Unassembled WGS sequence"/>
</dbReference>
<organism evidence="2 3">
    <name type="scientific">Actinopolyspora xinjiangensis</name>
    <dbReference type="NCBI Taxonomy" id="405564"/>
    <lineage>
        <taxon>Bacteria</taxon>
        <taxon>Bacillati</taxon>
        <taxon>Actinomycetota</taxon>
        <taxon>Actinomycetes</taxon>
        <taxon>Actinopolysporales</taxon>
        <taxon>Actinopolysporaceae</taxon>
        <taxon>Actinopolyspora</taxon>
    </lineage>
</organism>
<keyword evidence="1" id="KW-1133">Transmembrane helix</keyword>
<keyword evidence="1" id="KW-0472">Membrane</keyword>
<dbReference type="EMBL" id="FNJR01000010">
    <property type="protein sequence ID" value="SDP84300.1"/>
    <property type="molecule type" value="Genomic_DNA"/>
</dbReference>
<dbReference type="STRING" id="405564.SAMN04487905_110102"/>
<protein>
    <submittedName>
        <fullName evidence="2">Uncharacterized protein</fullName>
    </submittedName>
</protein>